<sequence length="170" mass="18950">MNFSPYIPDTSHPGPCPPPPPPHQHLLLQPVPHTTPGEEGPEEEQGQESDGSGWHQLQAPEVLHRPAVWDLQSHVQPEPEAVEDVLHRPSAEDTAPQELNSYRPVALTSHLMKTLERLVLDHLRPLVSSFMDPLQFTYQPSIGVDDAVIYLLHTSLTHLEKAGSTVRIML</sequence>
<protein>
    <recommendedName>
        <fullName evidence="4">Reverse transcriptase domain-containing protein</fullName>
    </recommendedName>
</protein>
<dbReference type="EMBL" id="RHFK02000406">
    <property type="protein sequence ID" value="TWW54093.1"/>
    <property type="molecule type" value="Genomic_DNA"/>
</dbReference>
<comment type="caution">
    <text evidence="2">The sequence shown here is derived from an EMBL/GenBank/DDBJ whole genome shotgun (WGS) entry which is preliminary data.</text>
</comment>
<evidence type="ECO:0008006" key="4">
    <source>
        <dbReference type="Google" id="ProtNLM"/>
    </source>
</evidence>
<accession>A0A5C6MGU4</accession>
<feature type="region of interest" description="Disordered" evidence="1">
    <location>
        <begin position="1"/>
        <end position="53"/>
    </location>
</feature>
<evidence type="ECO:0000313" key="2">
    <source>
        <dbReference type="EMBL" id="TWW54093.1"/>
    </source>
</evidence>
<evidence type="ECO:0000313" key="3">
    <source>
        <dbReference type="Proteomes" id="UP000324091"/>
    </source>
</evidence>
<dbReference type="Proteomes" id="UP000324091">
    <property type="component" value="Unassembled WGS sequence"/>
</dbReference>
<gene>
    <name evidence="2" type="ORF">D4764_0277520</name>
</gene>
<keyword evidence="3" id="KW-1185">Reference proteome</keyword>
<feature type="compositionally biased region" description="Pro residues" evidence="1">
    <location>
        <begin position="14"/>
        <end position="23"/>
    </location>
</feature>
<reference evidence="2 3" key="1">
    <citation type="submission" date="2019-04" db="EMBL/GenBank/DDBJ databases">
        <title>Chromosome genome assembly for Takifugu flavidus.</title>
        <authorList>
            <person name="Xiao S."/>
        </authorList>
    </citation>
    <scope>NUCLEOTIDE SEQUENCE [LARGE SCALE GENOMIC DNA]</scope>
    <source>
        <strain evidence="2">HTHZ2018</strain>
        <tissue evidence="2">Muscle</tissue>
    </source>
</reference>
<evidence type="ECO:0000256" key="1">
    <source>
        <dbReference type="SAM" id="MobiDB-lite"/>
    </source>
</evidence>
<name>A0A5C6MGU4_9TELE</name>
<organism evidence="2 3">
    <name type="scientific">Takifugu flavidus</name>
    <name type="common">sansaifugu</name>
    <dbReference type="NCBI Taxonomy" id="433684"/>
    <lineage>
        <taxon>Eukaryota</taxon>
        <taxon>Metazoa</taxon>
        <taxon>Chordata</taxon>
        <taxon>Craniata</taxon>
        <taxon>Vertebrata</taxon>
        <taxon>Euteleostomi</taxon>
        <taxon>Actinopterygii</taxon>
        <taxon>Neopterygii</taxon>
        <taxon>Teleostei</taxon>
        <taxon>Neoteleostei</taxon>
        <taxon>Acanthomorphata</taxon>
        <taxon>Eupercaria</taxon>
        <taxon>Tetraodontiformes</taxon>
        <taxon>Tetradontoidea</taxon>
        <taxon>Tetraodontidae</taxon>
        <taxon>Takifugu</taxon>
    </lineage>
</organism>
<proteinExistence type="predicted"/>
<dbReference type="AlphaFoldDB" id="A0A5C6MGU4"/>